<feature type="signal peptide" evidence="1">
    <location>
        <begin position="1"/>
        <end position="26"/>
    </location>
</feature>
<dbReference type="EMBL" id="JACHGW010000007">
    <property type="protein sequence ID" value="MBB6053524.1"/>
    <property type="molecule type" value="Genomic_DNA"/>
</dbReference>
<organism evidence="2 3">
    <name type="scientific">Armatimonas rosea</name>
    <dbReference type="NCBI Taxonomy" id="685828"/>
    <lineage>
        <taxon>Bacteria</taxon>
        <taxon>Bacillati</taxon>
        <taxon>Armatimonadota</taxon>
        <taxon>Armatimonadia</taxon>
        <taxon>Armatimonadales</taxon>
        <taxon>Armatimonadaceae</taxon>
        <taxon>Armatimonas</taxon>
    </lineage>
</organism>
<keyword evidence="3" id="KW-1185">Reference proteome</keyword>
<feature type="chain" id="PRO_5031134251" evidence="1">
    <location>
        <begin position="27"/>
        <end position="113"/>
    </location>
</feature>
<accession>A0A7W9W8G5</accession>
<gene>
    <name evidence="2" type="ORF">HNQ39_005359</name>
</gene>
<evidence type="ECO:0000256" key="1">
    <source>
        <dbReference type="SAM" id="SignalP"/>
    </source>
</evidence>
<name>A0A7W9W8G5_ARMRO</name>
<reference evidence="2 3" key="1">
    <citation type="submission" date="2020-08" db="EMBL/GenBank/DDBJ databases">
        <title>Genomic Encyclopedia of Type Strains, Phase IV (KMG-IV): sequencing the most valuable type-strain genomes for metagenomic binning, comparative biology and taxonomic classification.</title>
        <authorList>
            <person name="Goeker M."/>
        </authorList>
    </citation>
    <scope>NUCLEOTIDE SEQUENCE [LARGE SCALE GENOMIC DNA]</scope>
    <source>
        <strain evidence="2 3">DSM 23562</strain>
    </source>
</reference>
<protein>
    <submittedName>
        <fullName evidence="2">Uncharacterized protein</fullName>
    </submittedName>
</protein>
<evidence type="ECO:0000313" key="2">
    <source>
        <dbReference type="EMBL" id="MBB6053524.1"/>
    </source>
</evidence>
<dbReference type="RefSeq" id="WP_184203615.1">
    <property type="nucleotide sequence ID" value="NZ_JACHGW010000007.1"/>
</dbReference>
<comment type="caution">
    <text evidence="2">The sequence shown here is derived from an EMBL/GenBank/DDBJ whole genome shotgun (WGS) entry which is preliminary data.</text>
</comment>
<dbReference type="AlphaFoldDB" id="A0A7W9W8G5"/>
<dbReference type="Proteomes" id="UP000520814">
    <property type="component" value="Unassembled WGS sequence"/>
</dbReference>
<keyword evidence="1" id="KW-0732">Signal</keyword>
<evidence type="ECO:0000313" key="3">
    <source>
        <dbReference type="Proteomes" id="UP000520814"/>
    </source>
</evidence>
<sequence length="113" mass="12472">MKFTHLSAIAGALCIVLLGSSSAALAQTKRQKDKNDMRNLGIGLGALAVHKSIKGDPKTALLLGAGAVYAGKKYEDQRKAQAKTHRSYRYRNGRKVGYWLMRGTQKVRYVKYS</sequence>
<proteinExistence type="predicted"/>